<evidence type="ECO:0000256" key="3">
    <source>
        <dbReference type="PROSITE-ProRule" id="PRU00982"/>
    </source>
</evidence>
<evidence type="ECO:0000256" key="2">
    <source>
        <dbReference type="ARBA" id="ARBA00022786"/>
    </source>
</evidence>
<evidence type="ECO:0000313" key="6">
    <source>
        <dbReference type="EMBL" id="KAK4413636.1"/>
    </source>
</evidence>
<sequence length="601" mass="67686">MSELCDLQIHINGQHTFFLSEKILSKYSWKLRKIIKQEKRRTQIRRSGIEIDDFPGGPDGFELISRFCYNNGAISVTVGNVSLLHCCAVFLGMSDKASPVNLLHQTEEFLDGVFYWSWNEIVTCLKNCDPFFSYAESCGLIQKLLCSLLAKIAQNSDASLLSFSSSSSSSSPETARSLNSPVSTSRKAWAWWFQDMTVLSPRIIEHFLRALGSYGSDNNNLLLTRFLLHYLKTASHSNGGGSVRSTEYRGLADTAVHGVVLMGRTAFSCRGLFWVLRIVSGFGLSRDGRAALERLIGGMLDQATLDDLLVSGGGNGGVYDVNLVVRLIRLFVHYYDDKVSLEKMKKVGELIDMYIGEIGPDQNLKISKFLGVAESLPDCARDSFDQVYRAIDIYLQSHPCLSLEERSRLCRCLNYEKLSLEACKDLAKNPRIPPRIAVQALASQHSIIQAAEFVNDDHSTLSSSSSYKSINNNYQMVLYKNNDNLETESSTDDKEDVKVNLERMQWRVVELEKVCREMKASTVTTRTLPLRSHRRCLKIYDELPHHPPPRRPLATLAPPHVSSLDKRRAPIIANQFQPNPRSPFLLNINSPPSCHFQSHRH</sequence>
<keyword evidence="2" id="KW-0833">Ubl conjugation pathway</keyword>
<name>A0AAE1XKR2_9LAMI</name>
<dbReference type="AlphaFoldDB" id="A0AAE1XKR2"/>
<proteinExistence type="inferred from homology"/>
<dbReference type="PROSITE" id="PS51649">
    <property type="entry name" value="NPH3"/>
    <property type="match status" value="1"/>
</dbReference>
<comment type="caution">
    <text evidence="6">The sequence shown here is derived from an EMBL/GenBank/DDBJ whole genome shotgun (WGS) entry which is preliminary data.</text>
</comment>
<dbReference type="SUPFAM" id="SSF54695">
    <property type="entry name" value="POZ domain"/>
    <property type="match status" value="1"/>
</dbReference>
<accession>A0AAE1XKR2</accession>
<evidence type="ECO:0000256" key="1">
    <source>
        <dbReference type="ARBA" id="ARBA00004906"/>
    </source>
</evidence>
<dbReference type="InterPro" id="IPR027356">
    <property type="entry name" value="NPH3_dom"/>
</dbReference>
<organism evidence="6 7">
    <name type="scientific">Sesamum alatum</name>
    <dbReference type="NCBI Taxonomy" id="300844"/>
    <lineage>
        <taxon>Eukaryota</taxon>
        <taxon>Viridiplantae</taxon>
        <taxon>Streptophyta</taxon>
        <taxon>Embryophyta</taxon>
        <taxon>Tracheophyta</taxon>
        <taxon>Spermatophyta</taxon>
        <taxon>Magnoliopsida</taxon>
        <taxon>eudicotyledons</taxon>
        <taxon>Gunneridae</taxon>
        <taxon>Pentapetalae</taxon>
        <taxon>asterids</taxon>
        <taxon>lamiids</taxon>
        <taxon>Lamiales</taxon>
        <taxon>Pedaliaceae</taxon>
        <taxon>Sesamum</taxon>
    </lineage>
</organism>
<reference evidence="6" key="2">
    <citation type="journal article" date="2024" name="Plant">
        <title>Genomic evolution and insights into agronomic trait innovations of Sesamum species.</title>
        <authorList>
            <person name="Miao H."/>
            <person name="Wang L."/>
            <person name="Qu L."/>
            <person name="Liu H."/>
            <person name="Sun Y."/>
            <person name="Le M."/>
            <person name="Wang Q."/>
            <person name="Wei S."/>
            <person name="Zheng Y."/>
            <person name="Lin W."/>
            <person name="Duan Y."/>
            <person name="Cao H."/>
            <person name="Xiong S."/>
            <person name="Wang X."/>
            <person name="Wei L."/>
            <person name="Li C."/>
            <person name="Ma Q."/>
            <person name="Ju M."/>
            <person name="Zhao R."/>
            <person name="Li G."/>
            <person name="Mu C."/>
            <person name="Tian Q."/>
            <person name="Mei H."/>
            <person name="Zhang T."/>
            <person name="Gao T."/>
            <person name="Zhang H."/>
        </authorList>
    </citation>
    <scope>NUCLEOTIDE SEQUENCE</scope>
    <source>
        <strain evidence="6">3651</strain>
    </source>
</reference>
<dbReference type="InterPro" id="IPR043454">
    <property type="entry name" value="NPH3/RPT2-like"/>
</dbReference>
<keyword evidence="7" id="KW-1185">Reference proteome</keyword>
<keyword evidence="4" id="KW-0175">Coiled coil</keyword>
<dbReference type="Proteomes" id="UP001293254">
    <property type="component" value="Unassembled WGS sequence"/>
</dbReference>
<reference evidence="6" key="1">
    <citation type="submission" date="2020-06" db="EMBL/GenBank/DDBJ databases">
        <authorList>
            <person name="Li T."/>
            <person name="Hu X."/>
            <person name="Zhang T."/>
            <person name="Song X."/>
            <person name="Zhang H."/>
            <person name="Dai N."/>
            <person name="Sheng W."/>
            <person name="Hou X."/>
            <person name="Wei L."/>
        </authorList>
    </citation>
    <scope>NUCLEOTIDE SEQUENCE</scope>
    <source>
        <strain evidence="6">3651</strain>
        <tissue evidence="6">Leaf</tissue>
    </source>
</reference>
<evidence type="ECO:0000313" key="7">
    <source>
        <dbReference type="Proteomes" id="UP001293254"/>
    </source>
</evidence>
<dbReference type="Pfam" id="PF03000">
    <property type="entry name" value="NPH3"/>
    <property type="match status" value="1"/>
</dbReference>
<feature type="coiled-coil region" evidence="4">
    <location>
        <begin position="494"/>
        <end position="521"/>
    </location>
</feature>
<dbReference type="PANTHER" id="PTHR32370">
    <property type="entry name" value="OS12G0117600 PROTEIN"/>
    <property type="match status" value="1"/>
</dbReference>
<feature type="domain" description="NPH3" evidence="5">
    <location>
        <begin position="190"/>
        <end position="447"/>
    </location>
</feature>
<evidence type="ECO:0000256" key="4">
    <source>
        <dbReference type="SAM" id="Coils"/>
    </source>
</evidence>
<gene>
    <name evidence="6" type="ORF">Salat_2776400</name>
</gene>
<dbReference type="InterPro" id="IPR011333">
    <property type="entry name" value="SKP1/BTB/POZ_sf"/>
</dbReference>
<protein>
    <submittedName>
        <fullName evidence="6">BTB/POZ domain-containing protein</fullName>
    </submittedName>
</protein>
<evidence type="ECO:0000259" key="5">
    <source>
        <dbReference type="PROSITE" id="PS51649"/>
    </source>
</evidence>
<comment type="similarity">
    <text evidence="3">Belongs to the NPH3 family.</text>
</comment>
<comment type="pathway">
    <text evidence="1">Protein modification; protein ubiquitination.</text>
</comment>
<dbReference type="EMBL" id="JACGWO010000012">
    <property type="protein sequence ID" value="KAK4413636.1"/>
    <property type="molecule type" value="Genomic_DNA"/>
</dbReference>